<keyword evidence="2" id="KW-1185">Reference proteome</keyword>
<evidence type="ECO:0000313" key="1">
    <source>
        <dbReference type="EMBL" id="SMC52969.1"/>
    </source>
</evidence>
<dbReference type="STRING" id="475255.SAMN04488101_101117"/>
<reference evidence="1 2" key="1">
    <citation type="submission" date="2017-04" db="EMBL/GenBank/DDBJ databases">
        <authorList>
            <person name="Afonso C.L."/>
            <person name="Miller P.J."/>
            <person name="Scott M.A."/>
            <person name="Spackman E."/>
            <person name="Goraichik I."/>
            <person name="Dimitrov K.M."/>
            <person name="Suarez D.L."/>
            <person name="Swayne D.E."/>
        </authorList>
    </citation>
    <scope>NUCLEOTIDE SEQUENCE [LARGE SCALE GENOMIC DNA]</scope>
    <source>
        <strain evidence="1 2">DSM 19625</strain>
    </source>
</reference>
<dbReference type="Proteomes" id="UP000192678">
    <property type="component" value="Unassembled WGS sequence"/>
</dbReference>
<dbReference type="EMBL" id="FWYB01000001">
    <property type="protein sequence ID" value="SMC52969.1"/>
    <property type="molecule type" value="Genomic_DNA"/>
</dbReference>
<name>A0A1W1ZWY8_9SPHI</name>
<sequence length="82" mass="9362">MQRKLKKTPAPDGHNDMNNTAILERENKELKGQQAESVSLFKQLQKQVGTHYGEQIDEHLAALEGRRHNAKAWDLADRNGEQ</sequence>
<protein>
    <submittedName>
        <fullName evidence="1">Uncharacterized protein</fullName>
    </submittedName>
</protein>
<dbReference type="AlphaFoldDB" id="A0A1W1ZWY8"/>
<accession>A0A1W1ZWY8</accession>
<proteinExistence type="predicted"/>
<dbReference type="RefSeq" id="WP_084286721.1">
    <property type="nucleotide sequence ID" value="NZ_FWYB01000001.1"/>
</dbReference>
<organism evidence="1 2">
    <name type="scientific">Pedobacter nyackensis</name>
    <dbReference type="NCBI Taxonomy" id="475255"/>
    <lineage>
        <taxon>Bacteria</taxon>
        <taxon>Pseudomonadati</taxon>
        <taxon>Bacteroidota</taxon>
        <taxon>Sphingobacteriia</taxon>
        <taxon>Sphingobacteriales</taxon>
        <taxon>Sphingobacteriaceae</taxon>
        <taxon>Pedobacter</taxon>
    </lineage>
</organism>
<evidence type="ECO:0000313" key="2">
    <source>
        <dbReference type="Proteomes" id="UP000192678"/>
    </source>
</evidence>
<gene>
    <name evidence="1" type="ORF">SAMN04488101_101117</name>
</gene>